<feature type="transmembrane region" description="Helical" evidence="7">
    <location>
        <begin position="189"/>
        <end position="209"/>
    </location>
</feature>
<keyword evidence="3" id="KW-1003">Cell membrane</keyword>
<dbReference type="STRING" id="1028.SAMN05661096_03783"/>
<accession>A0A1X7LDW4</accession>
<reference evidence="10" key="1">
    <citation type="submission" date="2017-04" db="EMBL/GenBank/DDBJ databases">
        <authorList>
            <person name="Varghese N."/>
            <person name="Submissions S."/>
        </authorList>
    </citation>
    <scope>NUCLEOTIDE SEQUENCE [LARGE SCALE GENOMIC DNA]</scope>
    <source>
        <strain evidence="10">DSM 4125</strain>
    </source>
</reference>
<dbReference type="InterPro" id="IPR003706">
    <property type="entry name" value="CstA_N"/>
</dbReference>
<feature type="transmembrane region" description="Helical" evidence="7">
    <location>
        <begin position="85"/>
        <end position="108"/>
    </location>
</feature>
<dbReference type="EMBL" id="FXAW01000010">
    <property type="protein sequence ID" value="SMG51553.1"/>
    <property type="molecule type" value="Genomic_DNA"/>
</dbReference>
<organism evidence="9 10">
    <name type="scientific">Marivirga sericea</name>
    <dbReference type="NCBI Taxonomy" id="1028"/>
    <lineage>
        <taxon>Bacteria</taxon>
        <taxon>Pseudomonadati</taxon>
        <taxon>Bacteroidota</taxon>
        <taxon>Cytophagia</taxon>
        <taxon>Cytophagales</taxon>
        <taxon>Marivirgaceae</taxon>
        <taxon>Marivirga</taxon>
    </lineage>
</organism>
<dbReference type="PANTHER" id="PTHR30252">
    <property type="entry name" value="INNER MEMBRANE PEPTIDE TRANSPORTER"/>
    <property type="match status" value="1"/>
</dbReference>
<evidence type="ECO:0000256" key="1">
    <source>
        <dbReference type="ARBA" id="ARBA00004651"/>
    </source>
</evidence>
<evidence type="ECO:0000256" key="5">
    <source>
        <dbReference type="ARBA" id="ARBA00022989"/>
    </source>
</evidence>
<evidence type="ECO:0000256" key="7">
    <source>
        <dbReference type="SAM" id="Phobius"/>
    </source>
</evidence>
<dbReference type="InterPro" id="IPR051605">
    <property type="entry name" value="CstA"/>
</dbReference>
<feature type="transmembrane region" description="Helical" evidence="7">
    <location>
        <begin position="159"/>
        <end position="177"/>
    </location>
</feature>
<evidence type="ECO:0000313" key="10">
    <source>
        <dbReference type="Proteomes" id="UP000193804"/>
    </source>
</evidence>
<dbReference type="PANTHER" id="PTHR30252:SF0">
    <property type="entry name" value="PEPTIDE TRANSPORTER CSTA"/>
    <property type="match status" value="1"/>
</dbReference>
<evidence type="ECO:0000256" key="2">
    <source>
        <dbReference type="ARBA" id="ARBA00007755"/>
    </source>
</evidence>
<dbReference type="AlphaFoldDB" id="A0A1X7LDW4"/>
<dbReference type="GO" id="GO:0009267">
    <property type="term" value="P:cellular response to starvation"/>
    <property type="evidence" value="ECO:0007669"/>
    <property type="project" value="InterPro"/>
</dbReference>
<keyword evidence="6 7" id="KW-0472">Membrane</keyword>
<feature type="transmembrane region" description="Helical" evidence="7">
    <location>
        <begin position="6"/>
        <end position="25"/>
    </location>
</feature>
<feature type="domain" description="CstA N-terminal" evidence="8">
    <location>
        <begin position="5"/>
        <end position="210"/>
    </location>
</feature>
<comment type="subcellular location">
    <subcellularLocation>
        <location evidence="1">Cell membrane</location>
        <topology evidence="1">Multi-pass membrane protein</topology>
    </subcellularLocation>
</comment>
<comment type="similarity">
    <text evidence="2">Belongs to the peptide transporter carbon starvation (CstA) (TC 2.A.114) family.</text>
</comment>
<dbReference type="Proteomes" id="UP000193804">
    <property type="component" value="Unassembled WGS sequence"/>
</dbReference>
<proteinExistence type="inferred from homology"/>
<gene>
    <name evidence="9" type="ORF">SAMN05661096_03783</name>
</gene>
<sequence length="227" mass="24818">MSLPLLLLLSAVILTVAYFTYGRFISKKFEIKNDKPTPAHLQADGVDYVPSNKLVVLGHHFASIAGAGPIVGPIIAVTFGWIPAVIWILIGGIFFGAVHDVGSMVASLRHKGKSIGVIIHQYIGRSGKRLFLIFSFSTLILIIAVFADIIAKTFVKNPGVASTSALFIALAVAFGIFNRKFAHNKSSFTWLSIIGVCLMYYFVILGNSLPFELSYVFGWSFYLPMLL</sequence>
<evidence type="ECO:0000259" key="8">
    <source>
        <dbReference type="Pfam" id="PF02554"/>
    </source>
</evidence>
<protein>
    <submittedName>
        <fullName evidence="9">Carbon starvation protein CstA</fullName>
    </submittedName>
</protein>
<evidence type="ECO:0000313" key="9">
    <source>
        <dbReference type="EMBL" id="SMG51553.1"/>
    </source>
</evidence>
<evidence type="ECO:0000256" key="6">
    <source>
        <dbReference type="ARBA" id="ARBA00023136"/>
    </source>
</evidence>
<feature type="transmembrane region" description="Helical" evidence="7">
    <location>
        <begin position="61"/>
        <end position="79"/>
    </location>
</feature>
<evidence type="ECO:0000256" key="4">
    <source>
        <dbReference type="ARBA" id="ARBA00022692"/>
    </source>
</evidence>
<feature type="transmembrane region" description="Helical" evidence="7">
    <location>
        <begin position="129"/>
        <end position="147"/>
    </location>
</feature>
<evidence type="ECO:0000256" key="3">
    <source>
        <dbReference type="ARBA" id="ARBA00022475"/>
    </source>
</evidence>
<keyword evidence="4 7" id="KW-0812">Transmembrane</keyword>
<keyword evidence="10" id="KW-1185">Reference proteome</keyword>
<name>A0A1X7LDW4_9BACT</name>
<dbReference type="Pfam" id="PF02554">
    <property type="entry name" value="CstA"/>
    <property type="match status" value="1"/>
</dbReference>
<dbReference type="GO" id="GO:0005886">
    <property type="term" value="C:plasma membrane"/>
    <property type="evidence" value="ECO:0007669"/>
    <property type="project" value="UniProtKB-SubCell"/>
</dbReference>
<keyword evidence="5 7" id="KW-1133">Transmembrane helix</keyword>